<keyword evidence="14" id="KW-1185">Reference proteome</keyword>
<dbReference type="STRING" id="632773.BBEV_0290"/>
<comment type="subcellular location">
    <subcellularLocation>
        <location evidence="2">Secreted</location>
    </subcellularLocation>
</comment>
<keyword evidence="7 10" id="KW-0378">Hydrolase</keyword>
<evidence type="ECO:0000256" key="2">
    <source>
        <dbReference type="ARBA" id="ARBA00004613"/>
    </source>
</evidence>
<dbReference type="PANTHER" id="PTHR43806">
    <property type="entry name" value="PEPTIDASE S8"/>
    <property type="match status" value="1"/>
</dbReference>
<dbReference type="PROSITE" id="PS00138">
    <property type="entry name" value="SUBTILASE_SER"/>
    <property type="match status" value="1"/>
</dbReference>
<keyword evidence="5 10" id="KW-0645">Protease</keyword>
<reference evidence="13 14" key="1">
    <citation type="submission" date="2015-08" db="EMBL/GenBank/DDBJ databases">
        <title>The complete genome sequence of Bacillus beveridgei MLTeJB.</title>
        <authorList>
            <person name="Hanson T.E."/>
            <person name="Mesa C."/>
            <person name="Basesman S.M."/>
            <person name="Oremland R.S."/>
        </authorList>
    </citation>
    <scope>NUCLEOTIDE SEQUENCE [LARGE SCALE GENOMIC DNA]</scope>
    <source>
        <strain evidence="13 14">MLTeJB</strain>
    </source>
</reference>
<dbReference type="KEGG" id="bbev:BBEV_0290"/>
<dbReference type="InterPro" id="IPR007253">
    <property type="entry name" value="Cell_wall-bd_2"/>
</dbReference>
<dbReference type="GO" id="GO:0004252">
    <property type="term" value="F:serine-type endopeptidase activity"/>
    <property type="evidence" value="ECO:0007669"/>
    <property type="project" value="UniProtKB-UniRule"/>
</dbReference>
<dbReference type="Pfam" id="PF04122">
    <property type="entry name" value="CW_binding_2"/>
    <property type="match status" value="3"/>
</dbReference>
<accession>A0A1D7QRQ1</accession>
<evidence type="ECO:0000256" key="11">
    <source>
        <dbReference type="RuleBase" id="RU003355"/>
    </source>
</evidence>
<keyword evidence="9" id="KW-0106">Calcium</keyword>
<dbReference type="PROSITE" id="PS00136">
    <property type="entry name" value="SUBTILASE_ASP"/>
    <property type="match status" value="1"/>
</dbReference>
<evidence type="ECO:0000256" key="1">
    <source>
        <dbReference type="ARBA" id="ARBA00001913"/>
    </source>
</evidence>
<dbReference type="Gene3D" id="3.40.50.12090">
    <property type="match status" value="2"/>
</dbReference>
<name>A0A1D7QRQ1_9BACI</name>
<keyword evidence="6" id="KW-0479">Metal-binding</keyword>
<dbReference type="InterPro" id="IPR034202">
    <property type="entry name" value="Subtilisin_Carlsberg-like"/>
</dbReference>
<evidence type="ECO:0000256" key="5">
    <source>
        <dbReference type="ARBA" id="ARBA00022670"/>
    </source>
</evidence>
<dbReference type="InterPro" id="IPR015500">
    <property type="entry name" value="Peptidase_S8_subtilisin-rel"/>
</dbReference>
<dbReference type="InterPro" id="IPR000209">
    <property type="entry name" value="Peptidase_S8/S53_dom"/>
</dbReference>
<dbReference type="PROSITE" id="PS51892">
    <property type="entry name" value="SUBTILASE"/>
    <property type="match status" value="1"/>
</dbReference>
<evidence type="ECO:0000256" key="8">
    <source>
        <dbReference type="ARBA" id="ARBA00022825"/>
    </source>
</evidence>
<dbReference type="EMBL" id="CP012502">
    <property type="protein sequence ID" value="AOM81684.1"/>
    <property type="molecule type" value="Genomic_DNA"/>
</dbReference>
<evidence type="ECO:0000256" key="4">
    <source>
        <dbReference type="ARBA" id="ARBA00022525"/>
    </source>
</evidence>
<organism evidence="13 14">
    <name type="scientific">Salisediminibacterium beveridgei</name>
    <dbReference type="NCBI Taxonomy" id="632773"/>
    <lineage>
        <taxon>Bacteria</taxon>
        <taxon>Bacillati</taxon>
        <taxon>Bacillota</taxon>
        <taxon>Bacilli</taxon>
        <taxon>Bacillales</taxon>
        <taxon>Bacillaceae</taxon>
        <taxon>Salisediminibacterium</taxon>
    </lineage>
</organism>
<dbReference type="InterPro" id="IPR036852">
    <property type="entry name" value="Peptidase_S8/S53_dom_sf"/>
</dbReference>
<evidence type="ECO:0000259" key="12">
    <source>
        <dbReference type="Pfam" id="PF00082"/>
    </source>
</evidence>
<dbReference type="PATRIC" id="fig|632773.3.peg.308"/>
<dbReference type="Proteomes" id="UP000094463">
    <property type="component" value="Chromosome"/>
</dbReference>
<dbReference type="GO" id="GO:0046872">
    <property type="term" value="F:metal ion binding"/>
    <property type="evidence" value="ECO:0007669"/>
    <property type="project" value="UniProtKB-KW"/>
</dbReference>
<keyword evidence="4" id="KW-0964">Secreted</keyword>
<sequence>MTVSAAPAQAEEQSDSWLLSYHDEAIIGFLEDEKIAVANHYERIDTLHVYADEDSIQTFFHHPMVDYIEQDVAFQLDSSFTEMASSVFDDYDYIDDPLWNMVQMNREDAVSRDLTGQGVKVGIIDTGISPHPDIHLSGGISTVEYTADYYDDNGHGTHVAGVIAGRDNQAGVVGLSPGVSIYSIKALDQMGNGHVSSLIAGIEWAMDQELDVLNLSLSATQDIRSLERILQDAYNDGMLIFAAAGNSGTTDPSLDTMTYPAKYDDVIAVGASNPSMERSIFSSTGDQVEFSAPGEQIISTYLDNRYAVMKGTSAATPHVAALSALLFEEFPGLTHHQIRNRLQSYVIPTSINRSTREYGFGISQYIDFKQEPATFDRLFGQNALETSAAIAREGWSQSDTVVLARHNEFADALAGVPLAAHENGPLILTRPDRLNDVTRDVLRDLRPKKVIILGGAEAVSLDVELAIRQMEIDVERVGGQNRYETATLIATKLFTNSSPSEAFIVTDRVFADSISIAPEAGKNGIPILLTQPERLSSATEAFIDSSDIDDITIIGGDIAVSSAVEGELQDYNVNRISGANRYETNKLINETYFKQHDHQLFVARGDRFEDGLSGAALAAANESPLVLVSQNLTSPTRAFIASRSFQRYMILGGDVAIEPKTVEEINKLKNR</sequence>
<dbReference type="InterPro" id="IPR023827">
    <property type="entry name" value="Peptidase_S8_Asp-AS"/>
</dbReference>
<dbReference type="PRINTS" id="PR00723">
    <property type="entry name" value="SUBTILISIN"/>
</dbReference>
<proteinExistence type="inferred from homology"/>
<comment type="similarity">
    <text evidence="3 10 11">Belongs to the peptidase S8 family.</text>
</comment>
<evidence type="ECO:0000313" key="14">
    <source>
        <dbReference type="Proteomes" id="UP000094463"/>
    </source>
</evidence>
<evidence type="ECO:0000256" key="10">
    <source>
        <dbReference type="PROSITE-ProRule" id="PRU01240"/>
    </source>
</evidence>
<dbReference type="InterPro" id="IPR050131">
    <property type="entry name" value="Peptidase_S8_subtilisin-like"/>
</dbReference>
<dbReference type="Gene3D" id="3.40.50.200">
    <property type="entry name" value="Peptidase S8/S53 domain"/>
    <property type="match status" value="1"/>
</dbReference>
<feature type="active site" description="Charge relay system" evidence="10">
    <location>
        <position position="313"/>
    </location>
</feature>
<evidence type="ECO:0000256" key="3">
    <source>
        <dbReference type="ARBA" id="ARBA00011073"/>
    </source>
</evidence>
<dbReference type="GO" id="GO:0005576">
    <property type="term" value="C:extracellular region"/>
    <property type="evidence" value="ECO:0007669"/>
    <property type="project" value="UniProtKB-SubCell"/>
</dbReference>
<evidence type="ECO:0000256" key="9">
    <source>
        <dbReference type="ARBA" id="ARBA00022837"/>
    </source>
</evidence>
<dbReference type="InterPro" id="IPR022398">
    <property type="entry name" value="Peptidase_S8_His-AS"/>
</dbReference>
<dbReference type="AlphaFoldDB" id="A0A1D7QRQ1"/>
<feature type="active site" description="Charge relay system" evidence="10">
    <location>
        <position position="125"/>
    </location>
</feature>
<evidence type="ECO:0000256" key="6">
    <source>
        <dbReference type="ARBA" id="ARBA00022723"/>
    </source>
</evidence>
<dbReference type="PROSITE" id="PS00137">
    <property type="entry name" value="SUBTILASE_HIS"/>
    <property type="match status" value="1"/>
</dbReference>
<keyword evidence="8 10" id="KW-0720">Serine protease</keyword>
<dbReference type="GO" id="GO:0006508">
    <property type="term" value="P:proteolysis"/>
    <property type="evidence" value="ECO:0007669"/>
    <property type="project" value="UniProtKB-KW"/>
</dbReference>
<dbReference type="PANTHER" id="PTHR43806:SF11">
    <property type="entry name" value="CEREVISIN-RELATED"/>
    <property type="match status" value="1"/>
</dbReference>
<feature type="domain" description="Peptidase S8/S53" evidence="12">
    <location>
        <begin position="116"/>
        <end position="361"/>
    </location>
</feature>
<feature type="active site" description="Charge relay system" evidence="10">
    <location>
        <position position="155"/>
    </location>
</feature>
<dbReference type="InterPro" id="IPR023828">
    <property type="entry name" value="Peptidase_S8_Ser-AS"/>
</dbReference>
<dbReference type="Pfam" id="PF00082">
    <property type="entry name" value="Peptidase_S8"/>
    <property type="match status" value="1"/>
</dbReference>
<comment type="cofactor">
    <cofactor evidence="1">
        <name>Ca(2+)</name>
        <dbReference type="ChEBI" id="CHEBI:29108"/>
    </cofactor>
</comment>
<protein>
    <recommendedName>
        <fullName evidence="12">Peptidase S8/S53 domain-containing protein</fullName>
    </recommendedName>
</protein>
<dbReference type="CDD" id="cd07477">
    <property type="entry name" value="Peptidases_S8_Subtilisin_subset"/>
    <property type="match status" value="1"/>
</dbReference>
<dbReference type="SUPFAM" id="SSF52743">
    <property type="entry name" value="Subtilisin-like"/>
    <property type="match status" value="1"/>
</dbReference>
<evidence type="ECO:0000256" key="7">
    <source>
        <dbReference type="ARBA" id="ARBA00022801"/>
    </source>
</evidence>
<gene>
    <name evidence="13" type="ORF">BBEV_0290</name>
</gene>
<evidence type="ECO:0000313" key="13">
    <source>
        <dbReference type="EMBL" id="AOM81684.1"/>
    </source>
</evidence>